<reference evidence="4" key="1">
    <citation type="journal article" date="2019" name="Int. J. Syst. Evol. Microbiol.">
        <title>The Global Catalogue of Microorganisms (GCM) 10K type strain sequencing project: providing services to taxonomists for standard genome sequencing and annotation.</title>
        <authorList>
            <consortium name="The Broad Institute Genomics Platform"/>
            <consortium name="The Broad Institute Genome Sequencing Center for Infectious Disease"/>
            <person name="Wu L."/>
            <person name="Ma J."/>
        </authorList>
    </citation>
    <scope>NUCLEOTIDE SEQUENCE [LARGE SCALE GENOMIC DNA]</scope>
    <source>
        <strain evidence="4">JCM 4788</strain>
    </source>
</reference>
<evidence type="ECO:0000313" key="4">
    <source>
        <dbReference type="Proteomes" id="UP001500879"/>
    </source>
</evidence>
<feature type="transmembrane region" description="Helical" evidence="1">
    <location>
        <begin position="12"/>
        <end position="31"/>
    </location>
</feature>
<protein>
    <recommendedName>
        <fullName evidence="2">DUF6545 domain-containing protein</fullName>
    </recommendedName>
</protein>
<sequence>MTDVPVMTDVPLMTDVLACLGGLALITLGLYRRAALRGLRTGPALRQAHRFALCLGTALLVLAPASALAVERAVGLPGLPMLLGDVLRMLAVSCLGLLTAGPVRRQGAAATLVLLALPLLFAAAHLRHADGLLLVDDRHRPALAAYDATLVLYPAWQLTALYRTITRRARRTKTHRAGLRLLTAATAMGLAWTLWGLDDVRLALATGRQTDGDDTVSMALGLLCAALVAGGGGAAAWPVVRHWWWCRRTYRALAPLWSALHRAFPETALPGSRRALSPHRLRFALYRRVIEIHDGLLLLRPRLPAAAPGDDAPHTAAARIAGALRTPAYTPAPATGPPPAGIALEPAAVSRAFARLPAVSRPEAADR</sequence>
<keyword evidence="1" id="KW-1133">Transmembrane helix</keyword>
<dbReference type="NCBIfam" id="NF042915">
    <property type="entry name" value="MAB_1171c_fam"/>
    <property type="match status" value="1"/>
</dbReference>
<evidence type="ECO:0000259" key="2">
    <source>
        <dbReference type="Pfam" id="PF20182"/>
    </source>
</evidence>
<dbReference type="Pfam" id="PF20182">
    <property type="entry name" value="DUF6545"/>
    <property type="match status" value="1"/>
</dbReference>
<keyword evidence="1" id="KW-0472">Membrane</keyword>
<feature type="transmembrane region" description="Helical" evidence="1">
    <location>
        <begin position="107"/>
        <end position="124"/>
    </location>
</feature>
<evidence type="ECO:0000313" key="3">
    <source>
        <dbReference type="EMBL" id="GAA0399951.1"/>
    </source>
</evidence>
<feature type="domain" description="DUF6545" evidence="2">
    <location>
        <begin position="243"/>
        <end position="333"/>
    </location>
</feature>
<feature type="transmembrane region" description="Helical" evidence="1">
    <location>
        <begin position="82"/>
        <end position="100"/>
    </location>
</feature>
<dbReference type="RefSeq" id="WP_344022462.1">
    <property type="nucleotide sequence ID" value="NZ_BAAABX010000023.1"/>
</dbReference>
<feature type="transmembrane region" description="Helical" evidence="1">
    <location>
        <begin position="217"/>
        <end position="240"/>
    </location>
</feature>
<dbReference type="InterPro" id="IPR046675">
    <property type="entry name" value="DUF6545"/>
</dbReference>
<evidence type="ECO:0000256" key="1">
    <source>
        <dbReference type="SAM" id="Phobius"/>
    </source>
</evidence>
<dbReference type="EMBL" id="BAAABX010000023">
    <property type="protein sequence ID" value="GAA0399951.1"/>
    <property type="molecule type" value="Genomic_DNA"/>
</dbReference>
<accession>A0ABP3IEU9</accession>
<name>A0ABP3IEU9_9ACTN</name>
<proteinExistence type="predicted"/>
<comment type="caution">
    <text evidence="3">The sequence shown here is derived from an EMBL/GenBank/DDBJ whole genome shotgun (WGS) entry which is preliminary data.</text>
</comment>
<gene>
    <name evidence="3" type="ORF">GCM10010357_21200</name>
</gene>
<feature type="transmembrane region" description="Helical" evidence="1">
    <location>
        <begin position="51"/>
        <end position="70"/>
    </location>
</feature>
<organism evidence="3 4">
    <name type="scientific">Streptomyces luteireticuli</name>
    <dbReference type="NCBI Taxonomy" id="173858"/>
    <lineage>
        <taxon>Bacteria</taxon>
        <taxon>Bacillati</taxon>
        <taxon>Actinomycetota</taxon>
        <taxon>Actinomycetes</taxon>
        <taxon>Kitasatosporales</taxon>
        <taxon>Streptomycetaceae</taxon>
        <taxon>Streptomyces</taxon>
    </lineage>
</organism>
<feature type="transmembrane region" description="Helical" evidence="1">
    <location>
        <begin position="177"/>
        <end position="197"/>
    </location>
</feature>
<feature type="transmembrane region" description="Helical" evidence="1">
    <location>
        <begin position="144"/>
        <end position="165"/>
    </location>
</feature>
<keyword evidence="4" id="KW-1185">Reference proteome</keyword>
<keyword evidence="1" id="KW-0812">Transmembrane</keyword>
<dbReference type="Proteomes" id="UP001500879">
    <property type="component" value="Unassembled WGS sequence"/>
</dbReference>
<dbReference type="InterPro" id="IPR050039">
    <property type="entry name" value="MAB_1171c-like"/>
</dbReference>